<protein>
    <submittedName>
        <fullName evidence="3">Putative NADH-ubiquinone oxidoreductase 9.5 kDa subunit</fullName>
    </submittedName>
</protein>
<evidence type="ECO:0000256" key="2">
    <source>
        <dbReference type="SAM" id="Phobius"/>
    </source>
</evidence>
<proteinExistence type="predicted"/>
<feature type="compositionally biased region" description="Pro residues" evidence="1">
    <location>
        <begin position="56"/>
        <end position="68"/>
    </location>
</feature>
<dbReference type="InParanoid" id="N1JI80"/>
<feature type="transmembrane region" description="Helical" evidence="2">
    <location>
        <begin position="25"/>
        <end position="46"/>
    </location>
</feature>
<dbReference type="eggNOG" id="ENOG502S74C">
    <property type="taxonomic scope" value="Eukaryota"/>
</dbReference>
<keyword evidence="2" id="KW-1133">Transmembrane helix</keyword>
<dbReference type="AlphaFoldDB" id="N1JI80"/>
<dbReference type="PANTHER" id="PTHR38488">
    <property type="entry name" value="OXIDOREDUCTASE 9.5 KDA SUBUNIT, PUTATIVE (AFU_ORTHOLOGUE AFUA_5G08980)-RELATED"/>
    <property type="match status" value="1"/>
</dbReference>
<keyword evidence="2" id="KW-0472">Membrane</keyword>
<dbReference type="HOGENOM" id="CLU_166990_0_1_1"/>
<dbReference type="CDD" id="cd22903">
    <property type="entry name" value="NI9M"/>
    <property type="match status" value="1"/>
</dbReference>
<reference evidence="3 4" key="1">
    <citation type="journal article" date="2010" name="Science">
        <title>Genome expansion and gene loss in powdery mildew fungi reveal tradeoffs in extreme parasitism.</title>
        <authorList>
            <person name="Spanu P.D."/>
            <person name="Abbott J.C."/>
            <person name="Amselem J."/>
            <person name="Burgis T.A."/>
            <person name="Soanes D.M."/>
            <person name="Stueber K."/>
            <person name="Ver Loren van Themaat E."/>
            <person name="Brown J.K.M."/>
            <person name="Butcher S.A."/>
            <person name="Gurr S.J."/>
            <person name="Lebrun M.-H."/>
            <person name="Ridout C.J."/>
            <person name="Schulze-Lefert P."/>
            <person name="Talbot N.J."/>
            <person name="Ahmadinejad N."/>
            <person name="Ametz C."/>
            <person name="Barton G.R."/>
            <person name="Benjdia M."/>
            <person name="Bidzinski P."/>
            <person name="Bindschedler L.V."/>
            <person name="Both M."/>
            <person name="Brewer M.T."/>
            <person name="Cadle-Davidson L."/>
            <person name="Cadle-Davidson M.M."/>
            <person name="Collemare J."/>
            <person name="Cramer R."/>
            <person name="Frenkel O."/>
            <person name="Godfrey D."/>
            <person name="Harriman J."/>
            <person name="Hoede C."/>
            <person name="King B.C."/>
            <person name="Klages S."/>
            <person name="Kleemann J."/>
            <person name="Knoll D."/>
            <person name="Koti P.S."/>
            <person name="Kreplak J."/>
            <person name="Lopez-Ruiz F.J."/>
            <person name="Lu X."/>
            <person name="Maekawa T."/>
            <person name="Mahanil S."/>
            <person name="Micali C."/>
            <person name="Milgroom M.G."/>
            <person name="Montana G."/>
            <person name="Noir S."/>
            <person name="O'Connell R.J."/>
            <person name="Oberhaensli S."/>
            <person name="Parlange F."/>
            <person name="Pedersen C."/>
            <person name="Quesneville H."/>
            <person name="Reinhardt R."/>
            <person name="Rott M."/>
            <person name="Sacristan S."/>
            <person name="Schmidt S.M."/>
            <person name="Schoen M."/>
            <person name="Skamnioti P."/>
            <person name="Sommer H."/>
            <person name="Stephens A."/>
            <person name="Takahara H."/>
            <person name="Thordal-Christensen H."/>
            <person name="Vigouroux M."/>
            <person name="Wessling R."/>
            <person name="Wicker T."/>
            <person name="Panstruga R."/>
        </authorList>
    </citation>
    <scope>NUCLEOTIDE SEQUENCE [LARGE SCALE GENOMIC DNA]</scope>
    <source>
        <strain evidence="3">DH14</strain>
    </source>
</reference>
<gene>
    <name evidence="3" type="ORF">BGHDH14_bghG007129000003001</name>
</gene>
<keyword evidence="4" id="KW-1185">Reference proteome</keyword>
<organism evidence="3 4">
    <name type="scientific">Blumeria graminis f. sp. hordei (strain DH14)</name>
    <name type="common">Barley powdery mildew</name>
    <name type="synonym">Oidium monilioides f. sp. hordei</name>
    <dbReference type="NCBI Taxonomy" id="546991"/>
    <lineage>
        <taxon>Eukaryota</taxon>
        <taxon>Fungi</taxon>
        <taxon>Dikarya</taxon>
        <taxon>Ascomycota</taxon>
        <taxon>Pezizomycotina</taxon>
        <taxon>Leotiomycetes</taxon>
        <taxon>Erysiphales</taxon>
        <taxon>Erysiphaceae</taxon>
        <taxon>Blumeria</taxon>
        <taxon>Blumeria hordei</taxon>
    </lineage>
</organism>
<keyword evidence="3" id="KW-0830">Ubiquinone</keyword>
<sequence>MAPLRPRFFSQPFKFIHWASIEKPAIFWSIIIGSLGPVTIVVAPSIRRLFGDKPRPPIPLTYPIPSGPRQPLSGFEDEDE</sequence>
<dbReference type="InterPro" id="IPR039961">
    <property type="entry name" value="Nuo9.5"/>
</dbReference>
<dbReference type="STRING" id="546991.N1JI80"/>
<dbReference type="OrthoDB" id="2093409at2759"/>
<dbReference type="Proteomes" id="UP000015441">
    <property type="component" value="Unassembled WGS sequence"/>
</dbReference>
<evidence type="ECO:0000313" key="3">
    <source>
        <dbReference type="EMBL" id="CCU82838.1"/>
    </source>
</evidence>
<dbReference type="PANTHER" id="PTHR38488:SF1">
    <property type="entry name" value="OXIDOREDUCTASE 9.5 KDA SUBUNIT, PUTATIVE (AFU_ORTHOLOGUE AFUA_5G08980)-RELATED"/>
    <property type="match status" value="1"/>
</dbReference>
<dbReference type="EMBL" id="CAUH01007129">
    <property type="protein sequence ID" value="CCU82838.1"/>
    <property type="molecule type" value="Genomic_DNA"/>
</dbReference>
<feature type="region of interest" description="Disordered" evidence="1">
    <location>
        <begin position="52"/>
        <end position="80"/>
    </location>
</feature>
<keyword evidence="2" id="KW-0812">Transmembrane</keyword>
<name>N1JI80_BLUG1</name>
<evidence type="ECO:0000256" key="1">
    <source>
        <dbReference type="SAM" id="MobiDB-lite"/>
    </source>
</evidence>
<accession>N1JI80</accession>
<evidence type="ECO:0000313" key="4">
    <source>
        <dbReference type="Proteomes" id="UP000015441"/>
    </source>
</evidence>
<comment type="caution">
    <text evidence="3">The sequence shown here is derived from an EMBL/GenBank/DDBJ whole genome shotgun (WGS) entry which is preliminary data.</text>
</comment>